<evidence type="ECO:0000313" key="1">
    <source>
        <dbReference type="EMBL" id="KAK9287984.1"/>
    </source>
</evidence>
<evidence type="ECO:0000313" key="2">
    <source>
        <dbReference type="Proteomes" id="UP001415857"/>
    </source>
</evidence>
<accession>A0AAP0S0Q4</accession>
<sequence>MGKWREESSEPDLLRLVAFILWRIWKARNNKCFIGKEWTLREVILKATGMAKRIKFMGSAQMVEAIALREGIRFALDTSIIGLVVEADAKGTIELKLKEQETSAGRSGDSV</sequence>
<reference evidence="1 2" key="1">
    <citation type="journal article" date="2024" name="Plant J.">
        <title>Genome sequences and population genomics reveal climatic adaptation and genomic divergence between two closely related sweetgum species.</title>
        <authorList>
            <person name="Xu W.Q."/>
            <person name="Ren C.Q."/>
            <person name="Zhang X.Y."/>
            <person name="Comes H.P."/>
            <person name="Liu X.H."/>
            <person name="Li Y.G."/>
            <person name="Kettle C.J."/>
            <person name="Jalonen R."/>
            <person name="Gaisberger H."/>
            <person name="Ma Y.Z."/>
            <person name="Qiu Y.X."/>
        </authorList>
    </citation>
    <scope>NUCLEOTIDE SEQUENCE [LARGE SCALE GENOMIC DNA]</scope>
    <source>
        <strain evidence="1">Hangzhou</strain>
    </source>
</reference>
<protein>
    <submittedName>
        <fullName evidence="1">Uncharacterized protein</fullName>
    </submittedName>
</protein>
<dbReference type="Proteomes" id="UP001415857">
    <property type="component" value="Unassembled WGS sequence"/>
</dbReference>
<keyword evidence="2" id="KW-1185">Reference proteome</keyword>
<organism evidence="1 2">
    <name type="scientific">Liquidambar formosana</name>
    <name type="common">Formosan gum</name>
    <dbReference type="NCBI Taxonomy" id="63359"/>
    <lineage>
        <taxon>Eukaryota</taxon>
        <taxon>Viridiplantae</taxon>
        <taxon>Streptophyta</taxon>
        <taxon>Embryophyta</taxon>
        <taxon>Tracheophyta</taxon>
        <taxon>Spermatophyta</taxon>
        <taxon>Magnoliopsida</taxon>
        <taxon>eudicotyledons</taxon>
        <taxon>Gunneridae</taxon>
        <taxon>Pentapetalae</taxon>
        <taxon>Saxifragales</taxon>
        <taxon>Altingiaceae</taxon>
        <taxon>Liquidambar</taxon>
    </lineage>
</organism>
<dbReference type="AlphaFoldDB" id="A0AAP0S0Q4"/>
<comment type="caution">
    <text evidence="1">The sequence shown here is derived from an EMBL/GenBank/DDBJ whole genome shotgun (WGS) entry which is preliminary data.</text>
</comment>
<name>A0AAP0S0Q4_LIQFO</name>
<dbReference type="EMBL" id="JBBPBK010000003">
    <property type="protein sequence ID" value="KAK9287984.1"/>
    <property type="molecule type" value="Genomic_DNA"/>
</dbReference>
<gene>
    <name evidence="1" type="ORF">L1049_016429</name>
</gene>
<proteinExistence type="predicted"/>